<dbReference type="InterPro" id="IPR041649">
    <property type="entry name" value="NepR"/>
</dbReference>
<gene>
    <name evidence="3" type="ORF">E2L08_10210</name>
</gene>
<dbReference type="EMBL" id="SNAA01000010">
    <property type="protein sequence ID" value="TDL79438.1"/>
    <property type="molecule type" value="Genomic_DNA"/>
</dbReference>
<comment type="caution">
    <text evidence="3">The sequence shown here is derived from an EMBL/GenBank/DDBJ whole genome shotgun (WGS) entry which is preliminary data.</text>
</comment>
<dbReference type="Proteomes" id="UP000295701">
    <property type="component" value="Unassembled WGS sequence"/>
</dbReference>
<protein>
    <submittedName>
        <fullName evidence="3">Regulator</fullName>
    </submittedName>
</protein>
<evidence type="ECO:0000259" key="2">
    <source>
        <dbReference type="Pfam" id="PF18557"/>
    </source>
</evidence>
<proteinExistence type="predicted"/>
<accession>A0A4R6AAT9</accession>
<organism evidence="3 4">
    <name type="scientific">Palleronia sediminis</name>
    <dbReference type="NCBI Taxonomy" id="2547833"/>
    <lineage>
        <taxon>Bacteria</taxon>
        <taxon>Pseudomonadati</taxon>
        <taxon>Pseudomonadota</taxon>
        <taxon>Alphaproteobacteria</taxon>
        <taxon>Rhodobacterales</taxon>
        <taxon>Roseobacteraceae</taxon>
        <taxon>Palleronia</taxon>
    </lineage>
</organism>
<name>A0A4R6AAT9_9RHOB</name>
<evidence type="ECO:0000256" key="1">
    <source>
        <dbReference type="SAM" id="MobiDB-lite"/>
    </source>
</evidence>
<dbReference type="AlphaFoldDB" id="A0A4R6AAT9"/>
<sequence length="52" mass="6038">MRQIDENLKRVYQDAAGGDVPDRFKDLLSRLKNQDQEHDKRGNDTNDHAANE</sequence>
<evidence type="ECO:0000313" key="3">
    <source>
        <dbReference type="EMBL" id="TDL79438.1"/>
    </source>
</evidence>
<dbReference type="OrthoDB" id="7875342at2"/>
<evidence type="ECO:0000313" key="4">
    <source>
        <dbReference type="Proteomes" id="UP000295701"/>
    </source>
</evidence>
<keyword evidence="4" id="KW-1185">Reference proteome</keyword>
<feature type="domain" description="Anti-sigma factor NepR" evidence="2">
    <location>
        <begin position="2"/>
        <end position="35"/>
    </location>
</feature>
<reference evidence="3 4" key="1">
    <citation type="submission" date="2019-03" db="EMBL/GenBank/DDBJ databases">
        <title>Primorskyibacter sp. SS33 isolated from sediments.</title>
        <authorList>
            <person name="Xunke S."/>
        </authorList>
    </citation>
    <scope>NUCLEOTIDE SEQUENCE [LARGE SCALE GENOMIC DNA]</scope>
    <source>
        <strain evidence="3 4">SS33</strain>
    </source>
</reference>
<feature type="region of interest" description="Disordered" evidence="1">
    <location>
        <begin position="15"/>
        <end position="52"/>
    </location>
</feature>
<feature type="compositionally biased region" description="Basic and acidic residues" evidence="1">
    <location>
        <begin position="20"/>
        <end position="52"/>
    </location>
</feature>
<dbReference type="Pfam" id="PF18557">
    <property type="entry name" value="NepR"/>
    <property type="match status" value="1"/>
</dbReference>